<name>A0A857CD05_9HYPH</name>
<dbReference type="AlphaFoldDB" id="A0A857CD05"/>
<dbReference type="InterPro" id="IPR051316">
    <property type="entry name" value="Zinc-reg_GTPase_activator"/>
</dbReference>
<dbReference type="InterPro" id="IPR011629">
    <property type="entry name" value="CobW-like_C"/>
</dbReference>
<evidence type="ECO:0000256" key="1">
    <source>
        <dbReference type="ARBA" id="ARBA00045658"/>
    </source>
</evidence>
<evidence type="ECO:0000259" key="4">
    <source>
        <dbReference type="Pfam" id="PF07683"/>
    </source>
</evidence>
<dbReference type="Pfam" id="PF07683">
    <property type="entry name" value="CobW_C"/>
    <property type="match status" value="1"/>
</dbReference>
<evidence type="ECO:0000259" key="3">
    <source>
        <dbReference type="Pfam" id="PF02492"/>
    </source>
</evidence>
<evidence type="ECO:0000313" key="6">
    <source>
        <dbReference type="Proteomes" id="UP000435648"/>
    </source>
</evidence>
<dbReference type="SUPFAM" id="SSF52540">
    <property type="entry name" value="P-loop containing nucleoside triphosphate hydrolases"/>
    <property type="match status" value="1"/>
</dbReference>
<gene>
    <name evidence="5" type="primary">cobW</name>
    <name evidence="5" type="ORF">GH266_22170</name>
</gene>
<dbReference type="SUPFAM" id="SSF90002">
    <property type="entry name" value="Hypothetical protein YjiA, C-terminal domain"/>
    <property type="match status" value="1"/>
</dbReference>
<dbReference type="EMBL" id="CP046908">
    <property type="protein sequence ID" value="QGZ36963.1"/>
    <property type="molecule type" value="Genomic_DNA"/>
</dbReference>
<dbReference type="Gene3D" id="3.40.50.300">
    <property type="entry name" value="P-loop containing nucleotide triphosphate hydrolases"/>
    <property type="match status" value="1"/>
</dbReference>
<accession>A0A857CD05</accession>
<dbReference type="NCBIfam" id="TIGR02475">
    <property type="entry name" value="CobW"/>
    <property type="match status" value="1"/>
</dbReference>
<dbReference type="RefSeq" id="WP_158195781.1">
    <property type="nucleotide sequence ID" value="NZ_CP046908.1"/>
</dbReference>
<dbReference type="CDD" id="cd03112">
    <property type="entry name" value="CobW-like"/>
    <property type="match status" value="1"/>
</dbReference>
<feature type="domain" description="CobW/HypB/UreG nucleotide-binding" evidence="3">
    <location>
        <begin position="13"/>
        <end position="216"/>
    </location>
</feature>
<dbReference type="InterPro" id="IPR027417">
    <property type="entry name" value="P-loop_NTPase"/>
</dbReference>
<feature type="region of interest" description="Disordered" evidence="2">
    <location>
        <begin position="237"/>
        <end position="277"/>
    </location>
</feature>
<dbReference type="InterPro" id="IPR003495">
    <property type="entry name" value="CobW/HypB/UreG_nucleotide-bd"/>
</dbReference>
<feature type="domain" description="CobW C-terminal" evidence="4">
    <location>
        <begin position="292"/>
        <end position="368"/>
    </location>
</feature>
<protein>
    <submittedName>
        <fullName evidence="5">Cobalamin biosynthesis protein CobW</fullName>
    </submittedName>
</protein>
<evidence type="ECO:0000313" key="5">
    <source>
        <dbReference type="EMBL" id="QGZ36963.1"/>
    </source>
</evidence>
<sequence length="371" mass="39439">MTASTPRTAGKIPATIVTGFLGAGKTTLLSNLLREAKGKRIALIVNEFGDMGFDGSLVDGCADPDCAAEEVVELTNGCICCTVADDFLPTMEMLIARDEAPDHIVIETSGLALPQPLVRAFSWPSVRNRVTVDAVVTVVDVAAVAEGRVTGDEVALAAQRAADEALDHDSPVEELFEDQLVCADLVVLNKADLVDAATLERVRAEVAGRVRAAVEIVAAEKGMLAADVLLGRMSASEEDMHGRESHHEHHHHDDHDHDHDHDDDDHDHDHHHHHHDHDDFVSHVVELAPLASLKDLEARVAAAMAVPGVLRIKGAVGIEGKAAPAMVQAVGPRVEAWFARDARGPGRVVVIGLAGFDLARVEGLLASALAA</sequence>
<dbReference type="Pfam" id="PF02492">
    <property type="entry name" value="cobW"/>
    <property type="match status" value="1"/>
</dbReference>
<proteinExistence type="predicted"/>
<dbReference type="GO" id="GO:0009236">
    <property type="term" value="P:cobalamin biosynthetic process"/>
    <property type="evidence" value="ECO:0007669"/>
    <property type="project" value="InterPro"/>
</dbReference>
<dbReference type="GO" id="GO:0005737">
    <property type="term" value="C:cytoplasm"/>
    <property type="evidence" value="ECO:0007669"/>
    <property type="project" value="TreeGrafter"/>
</dbReference>
<evidence type="ECO:0000256" key="2">
    <source>
        <dbReference type="SAM" id="MobiDB-lite"/>
    </source>
</evidence>
<dbReference type="OrthoDB" id="9808822at2"/>
<comment type="function">
    <text evidence="1">Zinc chaperone that directly transfers zinc cofactor to target proteins, thereby activating them. Zinc is transferred from the CXCC motif in the GTPase domain to the zinc binding site in target proteins in a process requiring GTP hydrolysis.</text>
</comment>
<dbReference type="PANTHER" id="PTHR13748:SF62">
    <property type="entry name" value="COBW DOMAIN-CONTAINING PROTEIN"/>
    <property type="match status" value="1"/>
</dbReference>
<dbReference type="InterPro" id="IPR012824">
    <property type="entry name" value="CobW"/>
</dbReference>
<dbReference type="Proteomes" id="UP000435648">
    <property type="component" value="Chromosome"/>
</dbReference>
<reference evidence="5 6" key="1">
    <citation type="submission" date="2019-12" db="EMBL/GenBank/DDBJ databases">
        <title>The genome of Stappia indica PHM037.</title>
        <authorList>
            <person name="Kacar D."/>
            <person name="Galan B."/>
            <person name="Canedo L."/>
            <person name="Rodriguez P."/>
            <person name="de la Calle F."/>
            <person name="Garcia J.L."/>
        </authorList>
    </citation>
    <scope>NUCLEOTIDE SEQUENCE [LARGE SCALE GENOMIC DNA]</scope>
    <source>
        <strain evidence="5 6">PHM037</strain>
    </source>
</reference>
<dbReference type="KEGG" id="siw:GH266_22170"/>
<feature type="compositionally biased region" description="Basic and acidic residues" evidence="2">
    <location>
        <begin position="238"/>
        <end position="260"/>
    </location>
</feature>
<dbReference type="PANTHER" id="PTHR13748">
    <property type="entry name" value="COBW-RELATED"/>
    <property type="match status" value="1"/>
</dbReference>
<organism evidence="5 6">
    <name type="scientific">Stappia indica</name>
    <dbReference type="NCBI Taxonomy" id="538381"/>
    <lineage>
        <taxon>Bacteria</taxon>
        <taxon>Pseudomonadati</taxon>
        <taxon>Pseudomonadota</taxon>
        <taxon>Alphaproteobacteria</taxon>
        <taxon>Hyphomicrobiales</taxon>
        <taxon>Stappiaceae</taxon>
        <taxon>Stappia</taxon>
    </lineage>
</organism>